<dbReference type="InterPro" id="IPR000210">
    <property type="entry name" value="BTB/POZ_dom"/>
</dbReference>
<protein>
    <recommendedName>
        <fullName evidence="2">BTB domain-containing protein</fullName>
    </recommendedName>
</protein>
<keyword evidence="1" id="KW-0175">Coiled coil</keyword>
<dbReference type="InterPro" id="IPR011333">
    <property type="entry name" value="SKP1/BTB/POZ_sf"/>
</dbReference>
<dbReference type="PANTHER" id="PTHR14499:SF136">
    <property type="entry name" value="GH08630P"/>
    <property type="match status" value="1"/>
</dbReference>
<dbReference type="AlphaFoldDB" id="A0A7S4PT73"/>
<dbReference type="GO" id="GO:0051260">
    <property type="term" value="P:protein homooligomerization"/>
    <property type="evidence" value="ECO:0007669"/>
    <property type="project" value="InterPro"/>
</dbReference>
<name>A0A7S4PT73_9DINO</name>
<evidence type="ECO:0000313" key="3">
    <source>
        <dbReference type="EMBL" id="CAE4560841.1"/>
    </source>
</evidence>
<reference evidence="3" key="1">
    <citation type="submission" date="2021-01" db="EMBL/GenBank/DDBJ databases">
        <authorList>
            <person name="Corre E."/>
            <person name="Pelletier E."/>
            <person name="Niang G."/>
            <person name="Scheremetjew M."/>
            <person name="Finn R."/>
            <person name="Kale V."/>
            <person name="Holt S."/>
            <person name="Cochrane G."/>
            <person name="Meng A."/>
            <person name="Brown T."/>
            <person name="Cohen L."/>
        </authorList>
    </citation>
    <scope>NUCLEOTIDE SEQUENCE</scope>
    <source>
        <strain evidence="3">CCMP3105</strain>
    </source>
</reference>
<feature type="domain" description="BTB" evidence="2">
    <location>
        <begin position="75"/>
        <end position="148"/>
    </location>
</feature>
<dbReference type="InterPro" id="IPR003131">
    <property type="entry name" value="T1-type_BTB"/>
</dbReference>
<dbReference type="EMBL" id="HBNR01000591">
    <property type="protein sequence ID" value="CAE4560841.1"/>
    <property type="molecule type" value="Transcribed_RNA"/>
</dbReference>
<accession>A0A7S4PT73</accession>
<dbReference type="SUPFAM" id="SSF54695">
    <property type="entry name" value="POZ domain"/>
    <property type="match status" value="1"/>
</dbReference>
<dbReference type="Gene3D" id="3.30.710.10">
    <property type="entry name" value="Potassium Channel Kv1.1, Chain A"/>
    <property type="match status" value="1"/>
</dbReference>
<organism evidence="3">
    <name type="scientific">Alexandrium monilatum</name>
    <dbReference type="NCBI Taxonomy" id="311494"/>
    <lineage>
        <taxon>Eukaryota</taxon>
        <taxon>Sar</taxon>
        <taxon>Alveolata</taxon>
        <taxon>Dinophyceae</taxon>
        <taxon>Gonyaulacales</taxon>
        <taxon>Pyrocystaceae</taxon>
        <taxon>Alexandrium</taxon>
    </lineage>
</organism>
<sequence>MQETTSNGSRNANRATLEECSFEDLAAAVTMRLEQARERTAQQLAEVEAAQRKLDEKKQHLEEMEQRIFAVADNGDDLIELNVGGQHMSTTRKVLCSAEGSLLHGMFSGNFDSGHKRDKDGRIFLDVDPDLFKKLLSHLRLRRISSPECPAPLPHVPEDQRAEYEMLVKYYGLDTFMYGDVGQSSNIFERIAELACVNQSKLQTAELVRITLSSTGGVPAPNHEEVLGATGFHERSLENSYGAHPNTITIKFLRHRVRVEAMELRAKVADIVAHMANQWSFRHGSESIDMSFSFSRVEPETGRLATTGLSGSFTDEVVWFFLRDFCLEHIVLYGRVMAK</sequence>
<dbReference type="Pfam" id="PF02214">
    <property type="entry name" value="BTB_2"/>
    <property type="match status" value="1"/>
</dbReference>
<dbReference type="CDD" id="cd18316">
    <property type="entry name" value="BTB_POZ_KCTD-like"/>
    <property type="match status" value="1"/>
</dbReference>
<evidence type="ECO:0000256" key="1">
    <source>
        <dbReference type="SAM" id="Coils"/>
    </source>
</evidence>
<gene>
    <name evidence="3" type="ORF">AMON00008_LOCUS460</name>
</gene>
<feature type="coiled-coil region" evidence="1">
    <location>
        <begin position="30"/>
        <end position="74"/>
    </location>
</feature>
<dbReference type="PANTHER" id="PTHR14499">
    <property type="entry name" value="POTASSIUM CHANNEL TETRAMERIZATION DOMAIN-CONTAINING"/>
    <property type="match status" value="1"/>
</dbReference>
<dbReference type="PROSITE" id="PS50097">
    <property type="entry name" value="BTB"/>
    <property type="match status" value="1"/>
</dbReference>
<proteinExistence type="predicted"/>
<evidence type="ECO:0000259" key="2">
    <source>
        <dbReference type="PROSITE" id="PS50097"/>
    </source>
</evidence>